<dbReference type="EMBL" id="CAJGYO010000009">
    <property type="protein sequence ID" value="CAD6252944.1"/>
    <property type="molecule type" value="Genomic_DNA"/>
</dbReference>
<name>A0A811Q3Z2_9POAL</name>
<comment type="caution">
    <text evidence="3">The sequence shown here is derived from an EMBL/GenBank/DDBJ whole genome shotgun (WGS) entry which is preliminary data.</text>
</comment>
<dbReference type="PANTHER" id="PTHR36766">
    <property type="entry name" value="PLANT BROAD-SPECTRUM MILDEW RESISTANCE PROTEIN RPW8"/>
    <property type="match status" value="1"/>
</dbReference>
<evidence type="ECO:0000256" key="1">
    <source>
        <dbReference type="ARBA" id="ARBA00022737"/>
    </source>
</evidence>
<dbReference type="SUPFAM" id="SSF52540">
    <property type="entry name" value="P-loop containing nucleoside triphosphate hydrolases"/>
    <property type="match status" value="1"/>
</dbReference>
<organism evidence="3 4">
    <name type="scientific">Miscanthus lutarioriparius</name>
    <dbReference type="NCBI Taxonomy" id="422564"/>
    <lineage>
        <taxon>Eukaryota</taxon>
        <taxon>Viridiplantae</taxon>
        <taxon>Streptophyta</taxon>
        <taxon>Embryophyta</taxon>
        <taxon>Tracheophyta</taxon>
        <taxon>Spermatophyta</taxon>
        <taxon>Magnoliopsida</taxon>
        <taxon>Liliopsida</taxon>
        <taxon>Poales</taxon>
        <taxon>Poaceae</taxon>
        <taxon>PACMAD clade</taxon>
        <taxon>Panicoideae</taxon>
        <taxon>Andropogonodae</taxon>
        <taxon>Andropogoneae</taxon>
        <taxon>Saccharinae</taxon>
        <taxon>Miscanthus</taxon>
    </lineage>
</organism>
<reference evidence="3" key="1">
    <citation type="submission" date="2020-10" db="EMBL/GenBank/DDBJ databases">
        <authorList>
            <person name="Han B."/>
            <person name="Lu T."/>
            <person name="Zhao Q."/>
            <person name="Huang X."/>
            <person name="Zhao Y."/>
        </authorList>
    </citation>
    <scope>NUCLEOTIDE SEQUENCE</scope>
</reference>
<dbReference type="InterPro" id="IPR027417">
    <property type="entry name" value="P-loop_NTPase"/>
</dbReference>
<dbReference type="PRINTS" id="PR00364">
    <property type="entry name" value="DISEASERSIST"/>
</dbReference>
<dbReference type="GO" id="GO:0043531">
    <property type="term" value="F:ADP binding"/>
    <property type="evidence" value="ECO:0007669"/>
    <property type="project" value="InterPro"/>
</dbReference>
<dbReference type="Pfam" id="PF00931">
    <property type="entry name" value="NB-ARC"/>
    <property type="match status" value="1"/>
</dbReference>
<keyword evidence="4" id="KW-1185">Reference proteome</keyword>
<keyword evidence="1" id="KW-0677">Repeat</keyword>
<dbReference type="OrthoDB" id="676015at2759"/>
<sequence>MKSLRKELMKINMEFGNFEIISTQGTSTTNVQHYDKFETSHFLPEVERREGEKQEIINLLLHARSNHDESEIVIVPIYALGGMGKTTLAQLVYNDDQFKKQYDCRIWVYVSQDFNLLKIGNSIISQVSAEGAQQNRDLQNRGLQVIMDCLDNLLCNKKVLIVLDDLWEKDDTELSKLKNMLHVGKKGSTIDVIGTTREEGISKKVSTSKLYKLQPLKDVVCWEIIKRSSKCNQNEFEWIGLDIAKKCGGVPLAAEALGYMLQSKVISEWKNINDSDIWNETSDDRVLPSLRLSYQRMPQQLRICFSYCVIFSKGHNIVENDLIHQRNVLGFIETSKGKEYIKHLLGMSFLQVSKTPSYVTQLI</sequence>
<dbReference type="Gene3D" id="3.40.50.300">
    <property type="entry name" value="P-loop containing nucleotide triphosphate hydrolases"/>
    <property type="match status" value="1"/>
</dbReference>
<dbReference type="Gene3D" id="1.10.8.430">
    <property type="entry name" value="Helical domain of apoptotic protease-activating factors"/>
    <property type="match status" value="1"/>
</dbReference>
<evidence type="ECO:0000313" key="4">
    <source>
        <dbReference type="Proteomes" id="UP000604825"/>
    </source>
</evidence>
<dbReference type="Gene3D" id="1.10.10.10">
    <property type="entry name" value="Winged helix-like DNA-binding domain superfamily/Winged helix DNA-binding domain"/>
    <property type="match status" value="1"/>
</dbReference>
<dbReference type="InterPro" id="IPR002182">
    <property type="entry name" value="NB-ARC"/>
</dbReference>
<dbReference type="Proteomes" id="UP000604825">
    <property type="component" value="Unassembled WGS sequence"/>
</dbReference>
<proteinExistence type="predicted"/>
<feature type="domain" description="NB-ARC" evidence="2">
    <location>
        <begin position="53"/>
        <end position="228"/>
    </location>
</feature>
<dbReference type="InterPro" id="IPR042197">
    <property type="entry name" value="Apaf_helical"/>
</dbReference>
<evidence type="ECO:0000259" key="2">
    <source>
        <dbReference type="Pfam" id="PF00931"/>
    </source>
</evidence>
<dbReference type="PANTHER" id="PTHR36766:SF73">
    <property type="entry name" value="NB-ARC DOMAIN-CONTAINING PROTEIN"/>
    <property type="match status" value="1"/>
</dbReference>
<accession>A0A811Q3Z2</accession>
<evidence type="ECO:0000313" key="3">
    <source>
        <dbReference type="EMBL" id="CAD6252944.1"/>
    </source>
</evidence>
<dbReference type="InterPro" id="IPR036388">
    <property type="entry name" value="WH-like_DNA-bd_sf"/>
</dbReference>
<dbReference type="AlphaFoldDB" id="A0A811Q3Z2"/>
<protein>
    <recommendedName>
        <fullName evidence="2">NB-ARC domain-containing protein</fullName>
    </recommendedName>
</protein>
<gene>
    <name evidence="3" type="ORF">NCGR_LOCUS36590</name>
</gene>